<reference evidence="1 2" key="1">
    <citation type="submission" date="2019-07" db="EMBL/GenBank/DDBJ databases">
        <title>Draft genome assembly of a fouling barnacle, Amphibalanus amphitrite (Darwin, 1854): The first reference genome for Thecostraca.</title>
        <authorList>
            <person name="Kim W."/>
        </authorList>
    </citation>
    <scope>NUCLEOTIDE SEQUENCE [LARGE SCALE GENOMIC DNA]</scope>
    <source>
        <strain evidence="1">SNU_AA5</strain>
        <tissue evidence="1">Soma without cirri and trophi</tissue>
    </source>
</reference>
<protein>
    <submittedName>
        <fullName evidence="1">Uncharacterized protein</fullName>
    </submittedName>
</protein>
<keyword evidence="2" id="KW-1185">Reference proteome</keyword>
<proteinExistence type="predicted"/>
<evidence type="ECO:0000313" key="2">
    <source>
        <dbReference type="Proteomes" id="UP000440578"/>
    </source>
</evidence>
<dbReference type="AlphaFoldDB" id="A0A6A4V6U1"/>
<sequence length="153" mass="16139">MTGEDPDGRGPAVVRVTLADFPVYDGSVPPNSFIRQCRRLAELGGIPADRLGSVMAARCRGLALQLVESAGEHGDLASLLTEAFGSGQPEAAATQLSAIEKGSMSALDYSLTVKRLVTEACPEFFDSNGGVKKTSDLVISLQSPWLLNEDLDS</sequence>
<comment type="caution">
    <text evidence="1">The sequence shown here is derived from an EMBL/GenBank/DDBJ whole genome shotgun (WGS) entry which is preliminary data.</text>
</comment>
<dbReference type="Proteomes" id="UP000440578">
    <property type="component" value="Unassembled WGS sequence"/>
</dbReference>
<organism evidence="1 2">
    <name type="scientific">Amphibalanus amphitrite</name>
    <name type="common">Striped barnacle</name>
    <name type="synonym">Balanus amphitrite</name>
    <dbReference type="NCBI Taxonomy" id="1232801"/>
    <lineage>
        <taxon>Eukaryota</taxon>
        <taxon>Metazoa</taxon>
        <taxon>Ecdysozoa</taxon>
        <taxon>Arthropoda</taxon>
        <taxon>Crustacea</taxon>
        <taxon>Multicrustacea</taxon>
        <taxon>Cirripedia</taxon>
        <taxon>Thoracica</taxon>
        <taxon>Thoracicalcarea</taxon>
        <taxon>Balanomorpha</taxon>
        <taxon>Balanoidea</taxon>
        <taxon>Balanidae</taxon>
        <taxon>Amphibalaninae</taxon>
        <taxon>Amphibalanus</taxon>
    </lineage>
</organism>
<evidence type="ECO:0000313" key="1">
    <source>
        <dbReference type="EMBL" id="KAF0290326.1"/>
    </source>
</evidence>
<accession>A0A6A4V6U1</accession>
<gene>
    <name evidence="1" type="ORF">FJT64_011444</name>
</gene>
<name>A0A6A4V6U1_AMPAM</name>
<dbReference type="EMBL" id="VIIS01001963">
    <property type="protein sequence ID" value="KAF0290326.1"/>
    <property type="molecule type" value="Genomic_DNA"/>
</dbReference>